<gene>
    <name evidence="1" type="ORF">LBBP_04166</name>
</gene>
<dbReference type="EMBL" id="CP012030">
    <property type="protein sequence ID" value="ALO28295.1"/>
    <property type="molecule type" value="Genomic_DNA"/>
</dbReference>
<protein>
    <submittedName>
        <fullName evidence="1">Uncharacterized protein</fullName>
    </submittedName>
</protein>
<dbReference type="AlphaFoldDB" id="A0A0S2IXE4"/>
<name>A0A0S2IXE4_LEPBO</name>
<evidence type="ECO:0000313" key="2">
    <source>
        <dbReference type="Proteomes" id="UP000058857"/>
    </source>
</evidence>
<sequence length="47" mass="5452">MRRFLRDFDSCRNISILSLKIRPGKIAPGIYCGIPYVKNDSVKFSLY</sequence>
<accession>A0A0S2IXE4</accession>
<proteinExistence type="predicted"/>
<dbReference type="PATRIC" id="fig|280505.15.peg.4054"/>
<evidence type="ECO:0000313" key="1">
    <source>
        <dbReference type="EMBL" id="ALO28295.1"/>
    </source>
</evidence>
<reference evidence="1 2" key="1">
    <citation type="journal article" date="2015" name="PLoS Negl. Trop. Dis.">
        <title>Distribution of Plasmids in Distinct Leptospira Pathogenic Species.</title>
        <authorList>
            <person name="Wang Y."/>
            <person name="Zhuang X."/>
            <person name="Zhong Y."/>
            <person name="Zhang C."/>
            <person name="Zhang Y."/>
            <person name="Zeng L."/>
            <person name="Zhu Y."/>
            <person name="He P."/>
            <person name="Dong K."/>
            <person name="Pal U."/>
            <person name="Guo X."/>
            <person name="Qin J."/>
        </authorList>
    </citation>
    <scope>NUCLEOTIDE SEQUENCE [LARGE SCALE GENOMIC DNA]</scope>
    <source>
        <strain evidence="1 2">56604</strain>
    </source>
</reference>
<dbReference type="Proteomes" id="UP000058857">
    <property type="component" value="Chromosome 2"/>
</dbReference>
<organism evidence="1">
    <name type="scientific">Leptospira borgpetersenii serovar Ballum</name>
    <dbReference type="NCBI Taxonomy" id="280505"/>
    <lineage>
        <taxon>Bacteria</taxon>
        <taxon>Pseudomonadati</taxon>
        <taxon>Spirochaetota</taxon>
        <taxon>Spirochaetia</taxon>
        <taxon>Leptospirales</taxon>
        <taxon>Leptospiraceae</taxon>
        <taxon>Leptospira</taxon>
    </lineage>
</organism>